<dbReference type="Proteomes" id="UP000297192">
    <property type="component" value="Segment"/>
</dbReference>
<proteinExistence type="predicted"/>
<name>A0A291B0T9_9VIRU</name>
<dbReference type="EMBL" id="MF599468">
    <property type="protein sequence ID" value="ATE87109.1"/>
    <property type="molecule type" value="Genomic_DNA"/>
</dbReference>
<evidence type="ECO:0000313" key="3">
    <source>
        <dbReference type="Proteomes" id="UP000297192"/>
    </source>
</evidence>
<protein>
    <submittedName>
        <fullName evidence="2">BRO-like protein</fullName>
    </submittedName>
</protein>
<dbReference type="Pfam" id="PF10553">
    <property type="entry name" value="MSV199"/>
    <property type="match status" value="1"/>
</dbReference>
<sequence length="235" mass="28122">MKQHDPKNFFITNLHTVKNVTIRNLHAIEKIFIEDFGELNTVHNRMELPDDLKQIVEDKKRVRPEKIFEYEYPEITLDYILDITKDCERVLKLRELIELALPDDKNIGKILQDFQSEDGKCVVVTSQTMNWLGYENVHERYNKSHFIELLKAHNISFTQMKHKHPEFQKYPELVEEAKNLIPNSLNKKMWIVMGSKDFKRMVMCLRTKRANQIRNYYLTIEDLNAVYDEYVNLKC</sequence>
<reference evidence="2" key="1">
    <citation type="journal article" date="2017" name="Arch. Virol.">
        <title>Complete genome sequence of shrimp hemocyte iridescent virus (SHIV) isolated from white leg shrimp, Litopenaeus vannamei.</title>
        <authorList>
            <person name="Qiu L."/>
            <person name="Chen M.M."/>
            <person name="Wang R.Y."/>
            <person name="Wan X.Y."/>
            <person name="Li C."/>
            <person name="Zhang Q.L."/>
            <person name="Dong X."/>
            <person name="Yang B."/>
            <person name="Xiang J.H."/>
            <person name="Huang J."/>
        </authorList>
    </citation>
    <scope>NUCLEOTIDE SEQUENCE [LARGE SCALE GENOMIC DNA]</scope>
    <source>
        <strain evidence="2">20141215</strain>
    </source>
</reference>
<feature type="domain" description="MSV199" evidence="1">
    <location>
        <begin position="118"/>
        <end position="223"/>
    </location>
</feature>
<evidence type="ECO:0000313" key="2">
    <source>
        <dbReference type="EMBL" id="ATE87109.1"/>
    </source>
</evidence>
<gene>
    <name evidence="2" type="primary">100R</name>
</gene>
<accession>A0A291B0T9</accession>
<dbReference type="RefSeq" id="YP_010084852.1">
    <property type="nucleotide sequence ID" value="NC_055165.1"/>
</dbReference>
<organism evidence="2">
    <name type="scientific">Shrimp hemocyte iridescent virus</name>
    <dbReference type="NCBI Taxonomy" id="2039780"/>
    <lineage>
        <taxon>Viruses</taxon>
        <taxon>Varidnaviria</taxon>
        <taxon>Bamfordvirae</taxon>
        <taxon>Nucleocytoviricota</taxon>
        <taxon>Megaviricetes</taxon>
        <taxon>Pimascovirales</taxon>
        <taxon>Pimascovirales incertae sedis</taxon>
        <taxon>Iridoviridae</taxon>
        <taxon>Betairidovirinae</taxon>
        <taxon>Decapodiridovirus</taxon>
        <taxon>Decapodiridovirus litopenaeus1</taxon>
        <taxon>Decapod iridescent virus 1</taxon>
    </lineage>
</organism>
<dbReference type="InterPro" id="IPR018879">
    <property type="entry name" value="MSV199_dom"/>
</dbReference>
<reference evidence="2" key="2">
    <citation type="journal article" date="2017" name="Sci. Rep.">
        <title>Characterization of a new member of Iridoviridae, Shrimp hemocyte iridescent virus (SHIV), found in white leg shrimp (Litopenaeus vannamei).</title>
        <authorList>
            <person name="Qiu L."/>
            <person name="Chen M.M."/>
            <person name="Wan X.Y."/>
            <person name="Li C."/>
            <person name="Zhang Q.L."/>
            <person name="Wang R.Y."/>
            <person name="Cheng D.Y."/>
            <person name="Dong X."/>
            <person name="Yang B."/>
            <person name="Wang X.H."/>
            <person name="Xiang J.H."/>
            <person name="Huang J."/>
        </authorList>
    </citation>
    <scope>NUCLEOTIDE SEQUENCE [LARGE SCALE GENOMIC DNA]</scope>
    <source>
        <strain evidence="2">20141215</strain>
    </source>
</reference>
<keyword evidence="3" id="KW-1185">Reference proteome</keyword>
<evidence type="ECO:0000259" key="1">
    <source>
        <dbReference type="Pfam" id="PF10553"/>
    </source>
</evidence>
<dbReference type="GeneID" id="65099872"/>
<dbReference type="KEGG" id="vg:65099872"/>